<keyword evidence="2" id="KW-1185">Reference proteome</keyword>
<organism evidence="1 2">
    <name type="scientific">Hibiscus sabdariffa</name>
    <name type="common">roselle</name>
    <dbReference type="NCBI Taxonomy" id="183260"/>
    <lineage>
        <taxon>Eukaryota</taxon>
        <taxon>Viridiplantae</taxon>
        <taxon>Streptophyta</taxon>
        <taxon>Embryophyta</taxon>
        <taxon>Tracheophyta</taxon>
        <taxon>Spermatophyta</taxon>
        <taxon>Magnoliopsida</taxon>
        <taxon>eudicotyledons</taxon>
        <taxon>Gunneridae</taxon>
        <taxon>Pentapetalae</taxon>
        <taxon>rosids</taxon>
        <taxon>malvids</taxon>
        <taxon>Malvales</taxon>
        <taxon>Malvaceae</taxon>
        <taxon>Malvoideae</taxon>
        <taxon>Hibiscus</taxon>
    </lineage>
</organism>
<name>A0ABR2F6P4_9ROSI</name>
<gene>
    <name evidence="1" type="ORF">V6N12_028730</name>
</gene>
<evidence type="ECO:0000313" key="1">
    <source>
        <dbReference type="EMBL" id="KAK8572683.1"/>
    </source>
</evidence>
<proteinExistence type="predicted"/>
<reference evidence="1 2" key="1">
    <citation type="journal article" date="2024" name="G3 (Bethesda)">
        <title>Genome assembly of Hibiscus sabdariffa L. provides insights into metabolisms of medicinal natural products.</title>
        <authorList>
            <person name="Kim T."/>
        </authorList>
    </citation>
    <scope>NUCLEOTIDE SEQUENCE [LARGE SCALE GENOMIC DNA]</scope>
    <source>
        <strain evidence="1">TK-2024</strain>
        <tissue evidence="1">Old leaves</tissue>
    </source>
</reference>
<accession>A0ABR2F6P4</accession>
<evidence type="ECO:0000313" key="2">
    <source>
        <dbReference type="Proteomes" id="UP001472677"/>
    </source>
</evidence>
<protein>
    <submittedName>
        <fullName evidence="1">Uncharacterized protein</fullName>
    </submittedName>
</protein>
<dbReference type="EMBL" id="JBBPBM010000008">
    <property type="protein sequence ID" value="KAK8572683.1"/>
    <property type="molecule type" value="Genomic_DNA"/>
</dbReference>
<sequence>MKHGMMISCPKLTVDLSYPQKQKVAFSGRYSSSLFISVVPSNCGVISLTFFSSPGLSSCSLALPPNGFICCSWSLAMLATVHVLVSPHTTILQLSNDQSQHSTQTFLV</sequence>
<dbReference type="Proteomes" id="UP001472677">
    <property type="component" value="Unassembled WGS sequence"/>
</dbReference>
<comment type="caution">
    <text evidence="1">The sequence shown here is derived from an EMBL/GenBank/DDBJ whole genome shotgun (WGS) entry which is preliminary data.</text>
</comment>